<feature type="region of interest" description="Disordered" evidence="1">
    <location>
        <begin position="143"/>
        <end position="188"/>
    </location>
</feature>
<feature type="compositionally biased region" description="Polar residues" evidence="1">
    <location>
        <begin position="143"/>
        <end position="153"/>
    </location>
</feature>
<evidence type="ECO:0000256" key="1">
    <source>
        <dbReference type="SAM" id="MobiDB-lite"/>
    </source>
</evidence>
<dbReference type="GeneID" id="109420312"/>
<protein>
    <recommendedName>
        <fullName evidence="2">DUF4806 domain-containing protein</fullName>
    </recommendedName>
</protein>
<feature type="region of interest" description="Disordered" evidence="1">
    <location>
        <begin position="508"/>
        <end position="561"/>
    </location>
</feature>
<dbReference type="RefSeq" id="XP_062707138.1">
    <property type="nucleotide sequence ID" value="XM_062851154.1"/>
</dbReference>
<feature type="domain" description="DUF4806" evidence="2">
    <location>
        <begin position="377"/>
        <end position="463"/>
    </location>
</feature>
<dbReference type="Gene3D" id="1.20.5.190">
    <property type="match status" value="1"/>
</dbReference>
<organism evidence="3 4">
    <name type="scientific">Aedes albopictus</name>
    <name type="common">Asian tiger mosquito</name>
    <name type="synonym">Stegomyia albopicta</name>
    <dbReference type="NCBI Taxonomy" id="7160"/>
    <lineage>
        <taxon>Eukaryota</taxon>
        <taxon>Metazoa</taxon>
        <taxon>Ecdysozoa</taxon>
        <taxon>Arthropoda</taxon>
        <taxon>Hexapoda</taxon>
        <taxon>Insecta</taxon>
        <taxon>Pterygota</taxon>
        <taxon>Neoptera</taxon>
        <taxon>Endopterygota</taxon>
        <taxon>Diptera</taxon>
        <taxon>Nematocera</taxon>
        <taxon>Culicoidea</taxon>
        <taxon>Culicidae</taxon>
        <taxon>Culicinae</taxon>
        <taxon>Aedini</taxon>
        <taxon>Aedes</taxon>
        <taxon>Stegomyia</taxon>
    </lineage>
</organism>
<sequence length="561" mass="63008">MFTVAQFFEKQQLRVLAVPASWVRDGYLLWPKLSSNEKLDKLRTEGGVEFHGATKKIPVISSRKFKSLQAAEAAADDLLKQEVSDIEAKRKLLKHRKVVSEKPRPLKDYNKIIKEIASSKVPTHGNDQTAGPSGWVQPPVQEITRTTESSQPQALVFPRNSHGTDDRNTQHHSLQDQSAENREEESKPLNITISRPLQTFGTPMNVLSSPRDPSNIVVTYQPQPLQTTNEAVHHAADISSNAMLALPQDQQQIQSLLVGDENIYYINSSTDNSRIVGTSGNPSNMFRELKVAISTLKSEVSTLGTSVTSLKTDVQGMRDEMVQMKRAIVEAVNQSARQAVEDCLGENFPRFAAMLDMNRNHQPASEEDKSVENHRLVDDEDDLTEFNKMLARKELFDEYVKYFTKIIPPATYSGKGDAACYIIVDCLFTRGFWNHFTWTGINRGNKSKRGFREFANVLGLLLAIVSIGDPSYNSKMLELFCKNRLFRYSKARATNKMLRQSTCRTKAKRDAAVAQDPSDDHVDDLSDDDDFVDEPEVNITTESDHDDSDFDPDGDDDMTSA</sequence>
<evidence type="ECO:0000313" key="3">
    <source>
        <dbReference type="EnsemblMetazoa" id="AALFPA23_002636.P2559"/>
    </source>
</evidence>
<feature type="compositionally biased region" description="Acidic residues" evidence="1">
    <location>
        <begin position="544"/>
        <end position="561"/>
    </location>
</feature>
<evidence type="ECO:0000313" key="4">
    <source>
        <dbReference type="Proteomes" id="UP000069940"/>
    </source>
</evidence>
<accession>A0ABM1XT74</accession>
<dbReference type="Pfam" id="PF16064">
    <property type="entry name" value="DUF4806"/>
    <property type="match status" value="1"/>
</dbReference>
<dbReference type="Proteomes" id="UP000069940">
    <property type="component" value="Unassembled WGS sequence"/>
</dbReference>
<evidence type="ECO:0000259" key="2">
    <source>
        <dbReference type="Pfam" id="PF16064"/>
    </source>
</evidence>
<name>A0ABM1XT74_AEDAL</name>
<keyword evidence="4" id="KW-1185">Reference proteome</keyword>
<dbReference type="InterPro" id="IPR032071">
    <property type="entry name" value="DUF4806"/>
</dbReference>
<reference evidence="4" key="1">
    <citation type="journal article" date="2015" name="Proc. Natl. Acad. Sci. U.S.A.">
        <title>Genome sequence of the Asian Tiger mosquito, Aedes albopictus, reveals insights into its biology, genetics, and evolution.</title>
        <authorList>
            <person name="Chen X.G."/>
            <person name="Jiang X."/>
            <person name="Gu J."/>
            <person name="Xu M."/>
            <person name="Wu Y."/>
            <person name="Deng Y."/>
            <person name="Zhang C."/>
            <person name="Bonizzoni M."/>
            <person name="Dermauw W."/>
            <person name="Vontas J."/>
            <person name="Armbruster P."/>
            <person name="Huang X."/>
            <person name="Yang Y."/>
            <person name="Zhang H."/>
            <person name="He W."/>
            <person name="Peng H."/>
            <person name="Liu Y."/>
            <person name="Wu K."/>
            <person name="Chen J."/>
            <person name="Lirakis M."/>
            <person name="Topalis P."/>
            <person name="Van Leeuwen T."/>
            <person name="Hall A.B."/>
            <person name="Jiang X."/>
            <person name="Thorpe C."/>
            <person name="Mueller R.L."/>
            <person name="Sun C."/>
            <person name="Waterhouse R.M."/>
            <person name="Yan G."/>
            <person name="Tu Z.J."/>
            <person name="Fang X."/>
            <person name="James A.A."/>
        </authorList>
    </citation>
    <scope>NUCLEOTIDE SEQUENCE [LARGE SCALE GENOMIC DNA]</scope>
    <source>
        <strain evidence="4">Foshan</strain>
    </source>
</reference>
<proteinExistence type="predicted"/>
<dbReference type="EnsemblMetazoa" id="AALFPA23_002636.R2559">
    <property type="protein sequence ID" value="AALFPA23_002636.P2559"/>
    <property type="gene ID" value="AALFPA23_002636"/>
</dbReference>
<reference evidence="3" key="2">
    <citation type="submission" date="2025-05" db="UniProtKB">
        <authorList>
            <consortium name="EnsemblMetazoa"/>
        </authorList>
    </citation>
    <scope>IDENTIFICATION</scope>
    <source>
        <strain evidence="3">Foshan</strain>
    </source>
</reference>
<feature type="region of interest" description="Disordered" evidence="1">
    <location>
        <begin position="119"/>
        <end position="138"/>
    </location>
</feature>
<feature type="compositionally biased region" description="Acidic residues" evidence="1">
    <location>
        <begin position="525"/>
        <end position="536"/>
    </location>
</feature>